<evidence type="ECO:0000259" key="6">
    <source>
        <dbReference type="Pfam" id="PF01368"/>
    </source>
</evidence>
<comment type="caution">
    <text evidence="10">The sequence shown here is derived from an EMBL/GenBank/DDBJ whole genome shotgun (WGS) entry which is preliminary data.</text>
</comment>
<dbReference type="Proteomes" id="UP001565236">
    <property type="component" value="Unassembled WGS sequence"/>
</dbReference>
<evidence type="ECO:0000256" key="5">
    <source>
        <dbReference type="ARBA" id="ARBA00022839"/>
    </source>
</evidence>
<evidence type="ECO:0000256" key="1">
    <source>
        <dbReference type="ARBA" id="ARBA00005915"/>
    </source>
</evidence>
<evidence type="ECO:0000259" key="7">
    <source>
        <dbReference type="Pfam" id="PF02272"/>
    </source>
</evidence>
<dbReference type="InterPro" id="IPR003156">
    <property type="entry name" value="DHHA1_dom"/>
</dbReference>
<evidence type="ECO:0000256" key="3">
    <source>
        <dbReference type="ARBA" id="ARBA00022722"/>
    </source>
</evidence>
<dbReference type="PANTHER" id="PTHR30255">
    <property type="entry name" value="SINGLE-STRANDED-DNA-SPECIFIC EXONUCLEASE RECJ"/>
    <property type="match status" value="1"/>
</dbReference>
<feature type="domain" description="RecJ OB" evidence="9">
    <location>
        <begin position="454"/>
        <end position="558"/>
    </location>
</feature>
<feature type="domain" description="Single-stranded-DNA-specific exonuclease RecJ C-terminal" evidence="8">
    <location>
        <begin position="572"/>
        <end position="761"/>
    </location>
</feature>
<reference evidence="10 11" key="1">
    <citation type="submission" date="2024-03" db="EMBL/GenBank/DDBJ databases">
        <title>Mouse gut bacterial collection (mGBC) of GemPharmatech.</title>
        <authorList>
            <person name="He Y."/>
            <person name="Dong L."/>
            <person name="Wu D."/>
            <person name="Gao X."/>
            <person name="Lin Z."/>
        </authorList>
    </citation>
    <scope>NUCLEOTIDE SEQUENCE [LARGE SCALE GENOMIC DNA]</scope>
    <source>
        <strain evidence="10 11">15-30</strain>
    </source>
</reference>
<dbReference type="Gene3D" id="3.10.310.30">
    <property type="match status" value="1"/>
</dbReference>
<keyword evidence="11" id="KW-1185">Reference proteome</keyword>
<proteinExistence type="inferred from homology"/>
<dbReference type="EMBL" id="JBCLUF010000007">
    <property type="protein sequence ID" value="MEY8661828.1"/>
    <property type="molecule type" value="Genomic_DNA"/>
</dbReference>
<accession>A0ABV4DPM7</accession>
<dbReference type="Gene3D" id="3.90.1640.30">
    <property type="match status" value="1"/>
</dbReference>
<evidence type="ECO:0000259" key="8">
    <source>
        <dbReference type="Pfam" id="PF10141"/>
    </source>
</evidence>
<gene>
    <name evidence="10" type="primary">recJ</name>
    <name evidence="10" type="ORF">AALT52_02820</name>
</gene>
<keyword evidence="3" id="KW-0540">Nuclease</keyword>
<protein>
    <recommendedName>
        <fullName evidence="2">Single-stranded-DNA-specific exonuclease RecJ</fullName>
    </recommendedName>
</protein>
<dbReference type="InterPro" id="IPR038763">
    <property type="entry name" value="DHH_sf"/>
</dbReference>
<keyword evidence="5 10" id="KW-0269">Exonuclease</keyword>
<dbReference type="Pfam" id="PF17768">
    <property type="entry name" value="RecJ_OB"/>
    <property type="match status" value="1"/>
</dbReference>
<dbReference type="InterPro" id="IPR018779">
    <property type="entry name" value="RecJ_C"/>
</dbReference>
<dbReference type="InterPro" id="IPR004610">
    <property type="entry name" value="RecJ"/>
</dbReference>
<dbReference type="InterPro" id="IPR051673">
    <property type="entry name" value="SSDNA_exonuclease_RecJ"/>
</dbReference>
<evidence type="ECO:0000259" key="9">
    <source>
        <dbReference type="Pfam" id="PF17768"/>
    </source>
</evidence>
<feature type="domain" description="DHHA1" evidence="7">
    <location>
        <begin position="348"/>
        <end position="434"/>
    </location>
</feature>
<evidence type="ECO:0000313" key="11">
    <source>
        <dbReference type="Proteomes" id="UP001565236"/>
    </source>
</evidence>
<evidence type="ECO:0000313" key="10">
    <source>
        <dbReference type="EMBL" id="MEY8661828.1"/>
    </source>
</evidence>
<keyword evidence="4" id="KW-0378">Hydrolase</keyword>
<dbReference type="Pfam" id="PF01368">
    <property type="entry name" value="DHH"/>
    <property type="match status" value="1"/>
</dbReference>
<evidence type="ECO:0000256" key="2">
    <source>
        <dbReference type="ARBA" id="ARBA00019841"/>
    </source>
</evidence>
<dbReference type="RefSeq" id="WP_369940982.1">
    <property type="nucleotide sequence ID" value="NZ_JBCLUF010000007.1"/>
</dbReference>
<dbReference type="Pfam" id="PF02272">
    <property type="entry name" value="DHHA1"/>
    <property type="match status" value="1"/>
</dbReference>
<evidence type="ECO:0000256" key="4">
    <source>
        <dbReference type="ARBA" id="ARBA00022801"/>
    </source>
</evidence>
<dbReference type="InterPro" id="IPR041122">
    <property type="entry name" value="RecJ_OB"/>
</dbReference>
<sequence length="765" mass="84827">MITPKYEWKKQDLPEKENIDEIATELGLSPLVTEILVARGQDTVAKIKRFLEPTSESFYDPYQLFDMQRAIERIQDAIVNEEHITVYGDYDVDGLTSTAIMYEALLQLGADVDYYIPDRFQDGYGPNKAVYARLLEQGTELLVTVDNGVAGLEAITYAKEQGLDVIVTDHHELPAQLPPAYAVIHPRHPKGDYPFADLSGAGVAFKMAQAMLEEIPEDFLDLAALGTIADLVSLTDENRALAKFGLVALENTLRPGLLALYELAGLNEKEITEQTVGFTLAPRLNAIGRMQHAQIGVELLTTLDEERAQELAKKAQALNAKRQEIVEKITTEALAKVAKAPGHLVDVVAGTDWHEGVLGIVASRLVEKTGRPAVVLNLANGEAKGSGRSVEAFHLFDALDGHREFLESFGGHHMACGVTVLQTNIEKLQQILDTEAKHQKLDQAKVQALAIVSSLSLSEVDLNLLDELAKLAPFGTGNELPLFEINDHQVVSAKAIGKNNDHLRLELKNGATEITALAFGVKEELPELLQAPADIQFVASLAKNEWRGQVKPQLLIKDLSLAEKHAKVVIERKVKLTQEMFLRPVTYGFFNPQLAQKLRPHLPALAQCLVFDKNLTTTDLDELVLVDLPANLTQLEFVLKRVRPKTMRVHFYTKKQEVLLPTRAEFGKVYKLMQRYQKITFPADLAALAKTCALEDDQALLILKVFFEAGFVTINKGILSFNASAKAHRLEDTPSYQSQRAKQQVVATLLKSDEETLKHWLSARS</sequence>
<dbReference type="NCBIfam" id="TIGR00644">
    <property type="entry name" value="recJ"/>
    <property type="match status" value="1"/>
</dbReference>
<dbReference type="SUPFAM" id="SSF64182">
    <property type="entry name" value="DHH phosphoesterases"/>
    <property type="match status" value="1"/>
</dbReference>
<feature type="domain" description="DDH" evidence="6">
    <location>
        <begin position="84"/>
        <end position="227"/>
    </location>
</feature>
<comment type="similarity">
    <text evidence="1">Belongs to the RecJ family.</text>
</comment>
<dbReference type="InterPro" id="IPR001667">
    <property type="entry name" value="DDH_dom"/>
</dbReference>
<name>A0ABV4DPM7_9LACO</name>
<dbReference type="PANTHER" id="PTHR30255:SF2">
    <property type="entry name" value="SINGLE-STRANDED-DNA-SPECIFIC EXONUCLEASE RECJ"/>
    <property type="match status" value="1"/>
</dbReference>
<organism evidence="10 11">
    <name type="scientific">Ligilactobacillus faecis</name>
    <dbReference type="NCBI Taxonomy" id="762833"/>
    <lineage>
        <taxon>Bacteria</taxon>
        <taxon>Bacillati</taxon>
        <taxon>Bacillota</taxon>
        <taxon>Bacilli</taxon>
        <taxon>Lactobacillales</taxon>
        <taxon>Lactobacillaceae</taxon>
        <taxon>Ligilactobacillus</taxon>
    </lineage>
</organism>
<dbReference type="GO" id="GO:0004527">
    <property type="term" value="F:exonuclease activity"/>
    <property type="evidence" value="ECO:0007669"/>
    <property type="project" value="UniProtKB-KW"/>
</dbReference>
<dbReference type="Pfam" id="PF10141">
    <property type="entry name" value="ssDNA-exonuc_C"/>
    <property type="match status" value="1"/>
</dbReference>